<evidence type="ECO:0000313" key="1">
    <source>
        <dbReference type="EMBL" id="KAA2564181.1"/>
    </source>
</evidence>
<dbReference type="EMBL" id="VVUY01000001">
    <property type="protein sequence ID" value="KAA2564181.1"/>
    <property type="molecule type" value="Genomic_DNA"/>
</dbReference>
<comment type="caution">
    <text evidence="1">The sequence shown here is derived from an EMBL/GenBank/DDBJ whole genome shotgun (WGS) entry which is preliminary data.</text>
</comment>
<dbReference type="AlphaFoldDB" id="A0A9P3ZL42"/>
<accession>A0A9P3ZL42</accession>
<name>A0A9P3ZL42_9BACT</name>
<proteinExistence type="predicted"/>
<gene>
    <name evidence="1" type="ORF">F2S36_00045</name>
</gene>
<protein>
    <submittedName>
        <fullName evidence="1">Uncharacterized protein</fullName>
    </submittedName>
</protein>
<evidence type="ECO:0000313" key="2">
    <source>
        <dbReference type="Proteomes" id="UP000323119"/>
    </source>
</evidence>
<sequence>MAIHYSKYFHVEHKDFISKGVYNGYLDKDSLLHIDPLLLKGCKIPEFQNAYDEFLQYFKDFIPLAKFVRKTDTSDRFFKQIVKRFTLSEIPNTGLGYSTGNTRGRGISGALSIQLANSAYEIISAGLIEPEIFCLMQLIEDNMGADRISDMTLSILQKNILLYTQRVAKELNIPTKRYACLGEYFNVPFYKRKPVHFIPMCLLTDLPIARDYDEIDDVCRYNTELKRKVAKIIGISWKEYKEYKKPDWKHIILNNKECYDAAISFYKGLTGVAYDFGTDAKEQYLDILMEEILEKFPFDFICSTDVNTRNKVYEFTMAICKQFKHLVEDNRLSEVFYRKNRTPDETDWQMLLYTVADTYRTAGGFDIAITREDNPGVGEIDFHITRGTKANTIIEIKRSSNQNLYHGYRSQLAAYIRAERATDGIFMIIVEDDNYEKIKNNLAVIQEDMKSKGEYVPEVIYVNGNRQVSASNPEYHNPVLP</sequence>
<dbReference type="Proteomes" id="UP000323119">
    <property type="component" value="Unassembled WGS sequence"/>
</dbReference>
<reference evidence="1 2" key="1">
    <citation type="journal article" date="2019" name="Nat. Med.">
        <title>A library of human gut bacterial isolates paired with longitudinal multiomics data enables mechanistic microbiome research.</title>
        <authorList>
            <person name="Poyet M."/>
            <person name="Groussin M."/>
            <person name="Gibbons S.M."/>
            <person name="Avila-Pacheco J."/>
            <person name="Jiang X."/>
            <person name="Kearney S.M."/>
            <person name="Perrotta A.R."/>
            <person name="Berdy B."/>
            <person name="Zhao S."/>
            <person name="Lieberman T.D."/>
            <person name="Swanson P.K."/>
            <person name="Smith M."/>
            <person name="Roesemann S."/>
            <person name="Alexander J.E."/>
            <person name="Rich S.A."/>
            <person name="Livny J."/>
            <person name="Vlamakis H."/>
            <person name="Clish C."/>
            <person name="Bullock K."/>
            <person name="Deik A."/>
            <person name="Scott J."/>
            <person name="Pierce K.A."/>
            <person name="Xavier R.J."/>
            <person name="Alm E.J."/>
        </authorList>
    </citation>
    <scope>NUCLEOTIDE SEQUENCE [LARGE SCALE GENOMIC DNA]</scope>
    <source>
        <strain evidence="1 2">BIOML-A204</strain>
    </source>
</reference>
<organism evidence="1 2">
    <name type="scientific">Alistipes onderdonkii</name>
    <dbReference type="NCBI Taxonomy" id="328813"/>
    <lineage>
        <taxon>Bacteria</taxon>
        <taxon>Pseudomonadati</taxon>
        <taxon>Bacteroidota</taxon>
        <taxon>Bacteroidia</taxon>
        <taxon>Bacteroidales</taxon>
        <taxon>Rikenellaceae</taxon>
        <taxon>Alistipes</taxon>
    </lineage>
</organism>